<evidence type="ECO:0000313" key="1">
    <source>
        <dbReference type="EMBL" id="WIX81818.1"/>
    </source>
</evidence>
<keyword evidence="2" id="KW-1185">Reference proteome</keyword>
<dbReference type="AlphaFoldDB" id="A0A9Y2MYN5"/>
<dbReference type="EMBL" id="CP127294">
    <property type="protein sequence ID" value="WIX81818.1"/>
    <property type="molecule type" value="Genomic_DNA"/>
</dbReference>
<dbReference type="SUPFAM" id="SSF51905">
    <property type="entry name" value="FAD/NAD(P)-binding domain"/>
    <property type="match status" value="1"/>
</dbReference>
<protein>
    <recommendedName>
        <fullName evidence="3">FAD-dependent oxidoreductase</fullName>
    </recommendedName>
</protein>
<sequence>MQLERWFPGFPGFAKEAVAEDAVLLPEDGSGFAFFINGEPAMPLAAEGKVEAPVLVSSRPFLENLVRRRALAVENITLVAGRADGLVFERDRVAGARYVPEGGEESVFAAADIVVDAMGRSSRVSDWLEDGWPRPPLRRMPIKLNYSVATFEYDPTISKVVSSVSQTMPDARTGRIARVGGIARVEGQRWHMVVAGYDDDRSTRDPDEFIARCNRDFPALYGDIASHATMIGDIATYHQADSRRRDFDELDRVPAGLFAAGDSVASSNPIYGQGMTSAMLHASCLSQYLRSQPDLAQPAKAYFDLVRLVVDSAWQTSTLADLELPHVDGPYPKGDRLTKWFSDVMLKASRVDPVINGKLAAVTTILAHPDTLSGLGTVLRALRFSRRKA</sequence>
<dbReference type="Gene3D" id="3.50.50.60">
    <property type="entry name" value="FAD/NAD(P)-binding domain"/>
    <property type="match status" value="1"/>
</dbReference>
<dbReference type="RefSeq" id="WP_285972400.1">
    <property type="nucleotide sequence ID" value="NZ_CP127294.1"/>
</dbReference>
<evidence type="ECO:0000313" key="2">
    <source>
        <dbReference type="Proteomes" id="UP001236014"/>
    </source>
</evidence>
<reference evidence="1 2" key="1">
    <citation type="submission" date="2023-06" db="EMBL/GenBank/DDBJ databases">
        <authorList>
            <person name="Oyuntsetseg B."/>
            <person name="Kim S.B."/>
        </authorList>
    </citation>
    <scope>NUCLEOTIDE SEQUENCE [LARGE SCALE GENOMIC DNA]</scope>
    <source>
        <strain evidence="1 2">2-15</strain>
    </source>
</reference>
<organism evidence="1 2">
    <name type="scientific">Amycolatopsis carbonis</name>
    <dbReference type="NCBI Taxonomy" id="715471"/>
    <lineage>
        <taxon>Bacteria</taxon>
        <taxon>Bacillati</taxon>
        <taxon>Actinomycetota</taxon>
        <taxon>Actinomycetes</taxon>
        <taxon>Pseudonocardiales</taxon>
        <taxon>Pseudonocardiaceae</taxon>
        <taxon>Amycolatopsis</taxon>
    </lineage>
</organism>
<proteinExistence type="predicted"/>
<dbReference type="KEGG" id="acab:QRX50_14185"/>
<dbReference type="InterPro" id="IPR036188">
    <property type="entry name" value="FAD/NAD-bd_sf"/>
</dbReference>
<dbReference type="Proteomes" id="UP001236014">
    <property type="component" value="Chromosome"/>
</dbReference>
<gene>
    <name evidence="1" type="ORF">QRX50_14185</name>
</gene>
<name>A0A9Y2MYN5_9PSEU</name>
<accession>A0A9Y2MYN5</accession>
<evidence type="ECO:0008006" key="3">
    <source>
        <dbReference type="Google" id="ProtNLM"/>
    </source>
</evidence>